<keyword evidence="9 12" id="KW-0131">Cell cycle</keyword>
<organism evidence="17 18">
    <name type="scientific">Paenibacillus cineris</name>
    <dbReference type="NCBI Taxonomy" id="237530"/>
    <lineage>
        <taxon>Bacteria</taxon>
        <taxon>Bacillati</taxon>
        <taxon>Bacillota</taxon>
        <taxon>Bacilli</taxon>
        <taxon>Bacillales</taxon>
        <taxon>Paenibacillaceae</taxon>
        <taxon>Paenibacillus</taxon>
    </lineage>
</organism>
<dbReference type="Gene3D" id="1.10.3120.10">
    <property type="entry name" value="Trigger factor, C-terminal domain"/>
    <property type="match status" value="1"/>
</dbReference>
<dbReference type="InterPro" id="IPR036611">
    <property type="entry name" value="Trigger_fac_ribosome-bd_sf"/>
</dbReference>
<dbReference type="EMBL" id="BORU01000005">
    <property type="protein sequence ID" value="GIO58047.1"/>
    <property type="molecule type" value="Genomic_DNA"/>
</dbReference>
<reference evidence="17 18" key="1">
    <citation type="submission" date="2021-03" db="EMBL/GenBank/DDBJ databases">
        <title>Antimicrobial resistance genes in bacteria isolated from Japanese honey, and their potential for conferring macrolide and lincosamide resistance in the American foulbrood pathogen Paenibacillus larvae.</title>
        <authorList>
            <person name="Okamoto M."/>
            <person name="Kumagai M."/>
            <person name="Kanamori H."/>
            <person name="Takamatsu D."/>
        </authorList>
    </citation>
    <scope>NUCLEOTIDE SEQUENCE [LARGE SCALE GENOMIC DNA]</scope>
    <source>
        <strain evidence="17 18">J21TS7</strain>
    </source>
</reference>
<keyword evidence="18" id="KW-1185">Reference proteome</keyword>
<keyword evidence="15" id="KW-0175">Coiled coil</keyword>
<keyword evidence="7 12" id="KW-0143">Chaperone</keyword>
<comment type="function">
    <text evidence="10 12">Involved in protein export. Acts as a chaperone by maintaining the newly synthesized protein in an open conformation. Functions as a peptidyl-prolyl cis-trans isomerase.</text>
</comment>
<evidence type="ECO:0000256" key="2">
    <source>
        <dbReference type="ARBA" id="ARBA00005464"/>
    </source>
</evidence>
<protein>
    <recommendedName>
        <fullName evidence="4 12">Trigger factor</fullName>
        <shortName evidence="12">TF</shortName>
        <ecNumber evidence="3 12">5.2.1.8</ecNumber>
    </recommendedName>
    <alternativeName>
        <fullName evidence="11 12">PPIase</fullName>
    </alternativeName>
</protein>
<dbReference type="SUPFAM" id="SSF102735">
    <property type="entry name" value="Trigger factor ribosome-binding domain"/>
    <property type="match status" value="1"/>
</dbReference>
<comment type="caution">
    <text evidence="17">The sequence shown here is derived from an EMBL/GenBank/DDBJ whole genome shotgun (WGS) entry which is preliminary data.</text>
</comment>
<evidence type="ECO:0000256" key="14">
    <source>
        <dbReference type="RuleBase" id="RU003914"/>
    </source>
</evidence>
<evidence type="ECO:0000256" key="9">
    <source>
        <dbReference type="ARBA" id="ARBA00023306"/>
    </source>
</evidence>
<evidence type="ECO:0000256" key="4">
    <source>
        <dbReference type="ARBA" id="ARBA00016902"/>
    </source>
</evidence>
<keyword evidence="5 12" id="KW-0132">Cell division</keyword>
<dbReference type="Pfam" id="PF05697">
    <property type="entry name" value="Trigger_N"/>
    <property type="match status" value="1"/>
</dbReference>
<evidence type="ECO:0000313" key="18">
    <source>
        <dbReference type="Proteomes" id="UP000676601"/>
    </source>
</evidence>
<dbReference type="EC" id="5.2.1.8" evidence="3 12"/>
<evidence type="ECO:0000256" key="3">
    <source>
        <dbReference type="ARBA" id="ARBA00013194"/>
    </source>
</evidence>
<evidence type="ECO:0000256" key="5">
    <source>
        <dbReference type="ARBA" id="ARBA00022618"/>
    </source>
</evidence>
<comment type="domain">
    <text evidence="12">Consists of 3 domains; the N-terminus binds the ribosome, the middle domain has PPIase activity, while the C-terminus has intrinsic chaperone activity on its own.</text>
</comment>
<dbReference type="Pfam" id="PF05698">
    <property type="entry name" value="Trigger_C"/>
    <property type="match status" value="1"/>
</dbReference>
<dbReference type="Proteomes" id="UP000676601">
    <property type="component" value="Unassembled WGS sequence"/>
</dbReference>
<feature type="domain" description="PPIase FKBP-type" evidence="16">
    <location>
        <begin position="163"/>
        <end position="245"/>
    </location>
</feature>
<dbReference type="PROSITE" id="PS50059">
    <property type="entry name" value="FKBP_PPIASE"/>
    <property type="match status" value="1"/>
</dbReference>
<dbReference type="Gene3D" id="3.30.70.1050">
    <property type="entry name" value="Trigger factor ribosome-binding domain"/>
    <property type="match status" value="1"/>
</dbReference>
<evidence type="ECO:0000259" key="16">
    <source>
        <dbReference type="PROSITE" id="PS50059"/>
    </source>
</evidence>
<dbReference type="Gene3D" id="3.10.50.40">
    <property type="match status" value="1"/>
</dbReference>
<sequence length="445" mass="49918">MKATWEKIEKNLGVLEVEVEADRVAAALDKAFNKVVKKANVPGFRKGKVPRPIFEARYGVEALYQDAIDILLPEVYTEAVDQTDIFPVDRPEVEIDQFAKGEVFKFKAKVTVKPEVTLGDYKGVEVPVQKVEVSDEELDAELKRLQERHAELSVIDEGAAENGDVAVIDFDGSVDGVPFEGGQAERYSLELGSGTFIPGFEEQVVGMATGDFKDVEVTFPETYHAEELAGKKAVFKVKVHEIKRKQLPELDDEFAKDVSEFETLAEYKEDLKKELLARKEQEAKGNKEAAVVDKVAANAEVEIPQAMIDSEIQNMMRDFDNRLRNQGMNLEMFLSFSGQTTADLQEQMKDDAEKRVRNNLVLEQIAKEENIEVTEEDINKELEVMAESYKRTADEIRNILTANGSLGSLREEISLRKTVDLLVENSKEVEAAEETAETAETAEEK</sequence>
<keyword evidence="12" id="KW-0963">Cytoplasm</keyword>
<keyword evidence="8 12" id="KW-0413">Isomerase</keyword>
<dbReference type="InterPro" id="IPR027304">
    <property type="entry name" value="Trigger_fact/SurA_dom_sf"/>
</dbReference>
<comment type="catalytic activity">
    <reaction evidence="1 12 13">
        <text>[protein]-peptidylproline (omega=180) = [protein]-peptidylproline (omega=0)</text>
        <dbReference type="Rhea" id="RHEA:16237"/>
        <dbReference type="Rhea" id="RHEA-COMP:10747"/>
        <dbReference type="Rhea" id="RHEA-COMP:10748"/>
        <dbReference type="ChEBI" id="CHEBI:83833"/>
        <dbReference type="ChEBI" id="CHEBI:83834"/>
        <dbReference type="EC" id="5.2.1.8"/>
    </reaction>
</comment>
<evidence type="ECO:0000256" key="11">
    <source>
        <dbReference type="ARBA" id="ARBA00029986"/>
    </source>
</evidence>
<evidence type="ECO:0000313" key="17">
    <source>
        <dbReference type="EMBL" id="GIO58047.1"/>
    </source>
</evidence>
<dbReference type="RefSeq" id="WP_212986022.1">
    <property type="nucleotide sequence ID" value="NZ_BORU01000005.1"/>
</dbReference>
<name>A0ABQ4LNE9_9BACL</name>
<dbReference type="InterPro" id="IPR008880">
    <property type="entry name" value="Trigger_fac_C"/>
</dbReference>
<proteinExistence type="inferred from homology"/>
<evidence type="ECO:0000256" key="12">
    <source>
        <dbReference type="HAMAP-Rule" id="MF_00303"/>
    </source>
</evidence>
<evidence type="ECO:0000256" key="8">
    <source>
        <dbReference type="ARBA" id="ARBA00023235"/>
    </source>
</evidence>
<evidence type="ECO:0000256" key="15">
    <source>
        <dbReference type="SAM" id="Coils"/>
    </source>
</evidence>
<dbReference type="PIRSF" id="PIRSF003095">
    <property type="entry name" value="Trigger_factor"/>
    <property type="match status" value="1"/>
</dbReference>
<evidence type="ECO:0000256" key="13">
    <source>
        <dbReference type="PROSITE-ProRule" id="PRU00277"/>
    </source>
</evidence>
<dbReference type="InterPro" id="IPR046357">
    <property type="entry name" value="PPIase_dom_sf"/>
</dbReference>
<feature type="coiled-coil region" evidence="15">
    <location>
        <begin position="379"/>
        <end position="442"/>
    </location>
</feature>
<evidence type="ECO:0000256" key="1">
    <source>
        <dbReference type="ARBA" id="ARBA00000971"/>
    </source>
</evidence>
<dbReference type="HAMAP" id="MF_00303">
    <property type="entry name" value="Trigger_factor_Tig"/>
    <property type="match status" value="1"/>
</dbReference>
<dbReference type="InterPro" id="IPR008881">
    <property type="entry name" value="Trigger_fac_ribosome-bd_bac"/>
</dbReference>
<dbReference type="InterPro" id="IPR005215">
    <property type="entry name" value="Trig_fac"/>
</dbReference>
<gene>
    <name evidence="12 17" type="primary">tig</name>
    <name evidence="17" type="ORF">J21TS7_63650</name>
</gene>
<dbReference type="NCBIfam" id="TIGR00115">
    <property type="entry name" value="tig"/>
    <property type="match status" value="1"/>
</dbReference>
<dbReference type="PANTHER" id="PTHR30560:SF3">
    <property type="entry name" value="TRIGGER FACTOR-LIKE PROTEIN TIG, CHLOROPLASTIC"/>
    <property type="match status" value="1"/>
</dbReference>
<accession>A0ABQ4LNE9</accession>
<dbReference type="InterPro" id="IPR001179">
    <property type="entry name" value="PPIase_FKBP_dom"/>
</dbReference>
<comment type="subcellular location">
    <subcellularLocation>
        <location evidence="12">Cytoplasm</location>
    </subcellularLocation>
    <text evidence="12">About half TF is bound to the ribosome near the polypeptide exit tunnel while the other half is free in the cytoplasm.</text>
</comment>
<feature type="coiled-coil region" evidence="15">
    <location>
        <begin position="128"/>
        <end position="155"/>
    </location>
</feature>
<evidence type="ECO:0000256" key="7">
    <source>
        <dbReference type="ARBA" id="ARBA00023186"/>
    </source>
</evidence>
<evidence type="ECO:0000256" key="10">
    <source>
        <dbReference type="ARBA" id="ARBA00024849"/>
    </source>
</evidence>
<keyword evidence="6 12" id="KW-0697">Rotamase</keyword>
<dbReference type="SUPFAM" id="SSF109998">
    <property type="entry name" value="Triger factor/SurA peptide-binding domain-like"/>
    <property type="match status" value="1"/>
</dbReference>
<comment type="similarity">
    <text evidence="2 12 14">Belongs to the FKBP-type PPIase family. Tig subfamily.</text>
</comment>
<dbReference type="Pfam" id="PF00254">
    <property type="entry name" value="FKBP_C"/>
    <property type="match status" value="1"/>
</dbReference>
<dbReference type="PANTHER" id="PTHR30560">
    <property type="entry name" value="TRIGGER FACTOR CHAPERONE AND PEPTIDYL-PROLYL CIS/TRANS ISOMERASE"/>
    <property type="match status" value="1"/>
</dbReference>
<evidence type="ECO:0000256" key="6">
    <source>
        <dbReference type="ARBA" id="ARBA00023110"/>
    </source>
</evidence>
<dbReference type="InterPro" id="IPR037041">
    <property type="entry name" value="Trigger_fac_C_sf"/>
</dbReference>
<dbReference type="SUPFAM" id="SSF54534">
    <property type="entry name" value="FKBP-like"/>
    <property type="match status" value="1"/>
</dbReference>